<feature type="compositionally biased region" description="Basic residues" evidence="1">
    <location>
        <begin position="28"/>
        <end position="39"/>
    </location>
</feature>
<dbReference type="EMBL" id="OX451738">
    <property type="protein sequence ID" value="CAI8606377.1"/>
    <property type="molecule type" value="Genomic_DNA"/>
</dbReference>
<evidence type="ECO:0000313" key="2">
    <source>
        <dbReference type="EMBL" id="CAI8606377.1"/>
    </source>
</evidence>
<dbReference type="Proteomes" id="UP001157006">
    <property type="component" value="Chromosome 3"/>
</dbReference>
<proteinExistence type="predicted"/>
<evidence type="ECO:0000313" key="3">
    <source>
        <dbReference type="Proteomes" id="UP001157006"/>
    </source>
</evidence>
<evidence type="ECO:0000256" key="1">
    <source>
        <dbReference type="SAM" id="MobiDB-lite"/>
    </source>
</evidence>
<feature type="compositionally biased region" description="Basic and acidic residues" evidence="1">
    <location>
        <begin position="1"/>
        <end position="11"/>
    </location>
</feature>
<dbReference type="AlphaFoldDB" id="A0AAV1ADI3"/>
<sequence>MQRKKTIEKPRLANKGRHKTAWGEKVSKGTKKKFVSKEGKHKALSKARVANEITEEWSMGAKKFKWKSHIRNAKSSANNVMHFPRTIAKRCIRFKQKEIKMVDVDTKKVFTC</sequence>
<gene>
    <name evidence="2" type="ORF">VFH_III227520</name>
</gene>
<keyword evidence="3" id="KW-1185">Reference proteome</keyword>
<name>A0AAV1ADI3_VICFA</name>
<organism evidence="2 3">
    <name type="scientific">Vicia faba</name>
    <name type="common">Broad bean</name>
    <name type="synonym">Faba vulgaris</name>
    <dbReference type="NCBI Taxonomy" id="3906"/>
    <lineage>
        <taxon>Eukaryota</taxon>
        <taxon>Viridiplantae</taxon>
        <taxon>Streptophyta</taxon>
        <taxon>Embryophyta</taxon>
        <taxon>Tracheophyta</taxon>
        <taxon>Spermatophyta</taxon>
        <taxon>Magnoliopsida</taxon>
        <taxon>eudicotyledons</taxon>
        <taxon>Gunneridae</taxon>
        <taxon>Pentapetalae</taxon>
        <taxon>rosids</taxon>
        <taxon>fabids</taxon>
        <taxon>Fabales</taxon>
        <taxon>Fabaceae</taxon>
        <taxon>Papilionoideae</taxon>
        <taxon>50 kb inversion clade</taxon>
        <taxon>NPAAA clade</taxon>
        <taxon>Hologalegina</taxon>
        <taxon>IRL clade</taxon>
        <taxon>Fabeae</taxon>
        <taxon>Vicia</taxon>
    </lineage>
</organism>
<reference evidence="2 3" key="1">
    <citation type="submission" date="2023-01" db="EMBL/GenBank/DDBJ databases">
        <authorList>
            <person name="Kreplak J."/>
        </authorList>
    </citation>
    <scope>NUCLEOTIDE SEQUENCE [LARGE SCALE GENOMIC DNA]</scope>
</reference>
<accession>A0AAV1ADI3</accession>
<feature type="region of interest" description="Disordered" evidence="1">
    <location>
        <begin position="1"/>
        <end position="39"/>
    </location>
</feature>
<protein>
    <submittedName>
        <fullName evidence="2">Uncharacterized protein</fullName>
    </submittedName>
</protein>